<sequence length="118" mass="14036">MKVIKEESEGLGLPKINDDLFTYDTPLGTDFDEFNLLSGMDDDLFTYKVKIPGLFIFHVPCNSYKKQFEEYMEIKRQWEVYGLYTNVLRDLYNTEFSVWLASKFCNHMTIDWYTKNAL</sequence>
<accession>A0ABQ5HWS9</accession>
<organism evidence="1 2">
    <name type="scientific">Tanacetum coccineum</name>
    <dbReference type="NCBI Taxonomy" id="301880"/>
    <lineage>
        <taxon>Eukaryota</taxon>
        <taxon>Viridiplantae</taxon>
        <taxon>Streptophyta</taxon>
        <taxon>Embryophyta</taxon>
        <taxon>Tracheophyta</taxon>
        <taxon>Spermatophyta</taxon>
        <taxon>Magnoliopsida</taxon>
        <taxon>eudicotyledons</taxon>
        <taxon>Gunneridae</taxon>
        <taxon>Pentapetalae</taxon>
        <taxon>asterids</taxon>
        <taxon>campanulids</taxon>
        <taxon>Asterales</taxon>
        <taxon>Asteraceae</taxon>
        <taxon>Asteroideae</taxon>
        <taxon>Anthemideae</taxon>
        <taxon>Anthemidinae</taxon>
        <taxon>Tanacetum</taxon>
    </lineage>
</organism>
<keyword evidence="2" id="KW-1185">Reference proteome</keyword>
<proteinExistence type="predicted"/>
<dbReference type="Proteomes" id="UP001151760">
    <property type="component" value="Unassembled WGS sequence"/>
</dbReference>
<reference evidence="1" key="1">
    <citation type="journal article" date="2022" name="Int. J. Mol. Sci.">
        <title>Draft Genome of Tanacetum Coccineum: Genomic Comparison of Closely Related Tanacetum-Family Plants.</title>
        <authorList>
            <person name="Yamashiro T."/>
            <person name="Shiraishi A."/>
            <person name="Nakayama K."/>
            <person name="Satake H."/>
        </authorList>
    </citation>
    <scope>NUCLEOTIDE SEQUENCE</scope>
</reference>
<reference evidence="1" key="2">
    <citation type="submission" date="2022-01" db="EMBL/GenBank/DDBJ databases">
        <authorList>
            <person name="Yamashiro T."/>
            <person name="Shiraishi A."/>
            <person name="Satake H."/>
            <person name="Nakayama K."/>
        </authorList>
    </citation>
    <scope>NUCLEOTIDE SEQUENCE</scope>
</reference>
<protein>
    <submittedName>
        <fullName evidence="1">Uncharacterized protein</fullName>
    </submittedName>
</protein>
<evidence type="ECO:0000313" key="2">
    <source>
        <dbReference type="Proteomes" id="UP001151760"/>
    </source>
</evidence>
<name>A0ABQ5HWS9_9ASTR</name>
<dbReference type="EMBL" id="BQNB010020092">
    <property type="protein sequence ID" value="GJT92259.1"/>
    <property type="molecule type" value="Genomic_DNA"/>
</dbReference>
<comment type="caution">
    <text evidence="1">The sequence shown here is derived from an EMBL/GenBank/DDBJ whole genome shotgun (WGS) entry which is preliminary data.</text>
</comment>
<gene>
    <name evidence="1" type="ORF">Tco_1081104</name>
</gene>
<evidence type="ECO:0000313" key="1">
    <source>
        <dbReference type="EMBL" id="GJT92259.1"/>
    </source>
</evidence>